<dbReference type="PANTHER" id="PTHR27002">
    <property type="entry name" value="RECEPTOR-LIKE SERINE/THREONINE-PROTEIN KINASE SD1-8"/>
    <property type="match status" value="1"/>
</dbReference>
<dbReference type="PROSITE" id="PS50011">
    <property type="entry name" value="PROTEIN_KINASE_DOM"/>
    <property type="match status" value="1"/>
</dbReference>
<evidence type="ECO:0000256" key="1">
    <source>
        <dbReference type="ARBA" id="ARBA00012513"/>
    </source>
</evidence>
<evidence type="ECO:0000256" key="10">
    <source>
        <dbReference type="ARBA" id="ARBA00047899"/>
    </source>
</evidence>
<evidence type="ECO:0000256" key="3">
    <source>
        <dbReference type="ARBA" id="ARBA00022679"/>
    </source>
</evidence>
<dbReference type="Pfam" id="PF07714">
    <property type="entry name" value="PK_Tyr_Ser-Thr"/>
    <property type="match status" value="1"/>
</dbReference>
<evidence type="ECO:0000313" key="16">
    <source>
        <dbReference type="Proteomes" id="UP001443914"/>
    </source>
</evidence>
<evidence type="ECO:0000256" key="8">
    <source>
        <dbReference type="ARBA" id="ARBA00023157"/>
    </source>
</evidence>
<accession>A0AAW1JN63</accession>
<dbReference type="GO" id="GO:0005524">
    <property type="term" value="F:ATP binding"/>
    <property type="evidence" value="ECO:0007669"/>
    <property type="project" value="UniProtKB-KW"/>
</dbReference>
<keyword evidence="9" id="KW-0325">Glycoprotein</keyword>
<feature type="compositionally biased region" description="Basic residues" evidence="12">
    <location>
        <begin position="1"/>
        <end position="10"/>
    </location>
</feature>
<dbReference type="Gene3D" id="1.10.510.10">
    <property type="entry name" value="Transferase(Phosphotransferase) domain 1"/>
    <property type="match status" value="1"/>
</dbReference>
<dbReference type="AlphaFoldDB" id="A0AAW1JN63"/>
<sequence>MRRSRVRAHGTSRLDHDRNGPISTNMASKYKRDNKKKVKIIVGVTVAAGTATLVAIVYFYYKRKIKQAERNITSLDILEGDDRLNELPFFKFRQLAVATNNFHESNKLGQGGFGPVYKGILENGLEVAVKRLSGISRQGVKEFMNEVLVISKLQHRNLVKLSGCCVERQERLLIYEYFPNKSLDAFLFGPLKKGILDWKKRVNIIEGICRGLLYLHRDSRIKIIHRDLKAANILLDENLTQKFQILAWQGFLEVTKVKLIPQGLSEHTATCLLNMQLKGVSPKNQMYLALESCYWR</sequence>
<feature type="domain" description="Protein kinase" evidence="14">
    <location>
        <begin position="102"/>
        <end position="296"/>
    </location>
</feature>
<name>A0AAW1JN63_SAPOF</name>
<keyword evidence="6" id="KW-0418">Kinase</keyword>
<evidence type="ECO:0000256" key="12">
    <source>
        <dbReference type="SAM" id="MobiDB-lite"/>
    </source>
</evidence>
<evidence type="ECO:0000259" key="14">
    <source>
        <dbReference type="PROSITE" id="PS50011"/>
    </source>
</evidence>
<dbReference type="FunFam" id="3.30.200.20:FF:000195">
    <property type="entry name" value="G-type lectin S-receptor-like serine/threonine-protein kinase"/>
    <property type="match status" value="1"/>
</dbReference>
<keyword evidence="13" id="KW-1133">Transmembrane helix</keyword>
<dbReference type="GO" id="GO:0004674">
    <property type="term" value="F:protein serine/threonine kinase activity"/>
    <property type="evidence" value="ECO:0007669"/>
    <property type="project" value="UniProtKB-KW"/>
</dbReference>
<organism evidence="15 16">
    <name type="scientific">Saponaria officinalis</name>
    <name type="common">Common soapwort</name>
    <name type="synonym">Lychnis saponaria</name>
    <dbReference type="NCBI Taxonomy" id="3572"/>
    <lineage>
        <taxon>Eukaryota</taxon>
        <taxon>Viridiplantae</taxon>
        <taxon>Streptophyta</taxon>
        <taxon>Embryophyta</taxon>
        <taxon>Tracheophyta</taxon>
        <taxon>Spermatophyta</taxon>
        <taxon>Magnoliopsida</taxon>
        <taxon>eudicotyledons</taxon>
        <taxon>Gunneridae</taxon>
        <taxon>Pentapetalae</taxon>
        <taxon>Caryophyllales</taxon>
        <taxon>Caryophyllaceae</taxon>
        <taxon>Caryophylleae</taxon>
        <taxon>Saponaria</taxon>
    </lineage>
</organism>
<evidence type="ECO:0000256" key="9">
    <source>
        <dbReference type="ARBA" id="ARBA00023180"/>
    </source>
</evidence>
<dbReference type="Gene3D" id="3.30.200.20">
    <property type="entry name" value="Phosphorylase Kinase, domain 1"/>
    <property type="match status" value="1"/>
</dbReference>
<protein>
    <recommendedName>
        <fullName evidence="1">non-specific serine/threonine protein kinase</fullName>
        <ecNumber evidence="1">2.7.11.1</ecNumber>
    </recommendedName>
</protein>
<keyword evidence="5" id="KW-0547">Nucleotide-binding</keyword>
<keyword evidence="8" id="KW-1015">Disulfide bond</keyword>
<dbReference type="InterPro" id="IPR000719">
    <property type="entry name" value="Prot_kinase_dom"/>
</dbReference>
<evidence type="ECO:0000256" key="5">
    <source>
        <dbReference type="ARBA" id="ARBA00022741"/>
    </source>
</evidence>
<evidence type="ECO:0000313" key="15">
    <source>
        <dbReference type="EMBL" id="KAK9706607.1"/>
    </source>
</evidence>
<keyword evidence="3" id="KW-0808">Transferase</keyword>
<feature type="transmembrane region" description="Helical" evidence="13">
    <location>
        <begin position="40"/>
        <end position="61"/>
    </location>
</feature>
<proteinExistence type="predicted"/>
<dbReference type="FunFam" id="1.10.510.10:FF:001023">
    <property type="entry name" value="Os07g0541700 protein"/>
    <property type="match status" value="1"/>
</dbReference>
<comment type="catalytic activity">
    <reaction evidence="10">
        <text>L-threonyl-[protein] + ATP = O-phospho-L-threonyl-[protein] + ADP + H(+)</text>
        <dbReference type="Rhea" id="RHEA:46608"/>
        <dbReference type="Rhea" id="RHEA-COMP:11060"/>
        <dbReference type="Rhea" id="RHEA-COMP:11605"/>
        <dbReference type="ChEBI" id="CHEBI:15378"/>
        <dbReference type="ChEBI" id="CHEBI:30013"/>
        <dbReference type="ChEBI" id="CHEBI:30616"/>
        <dbReference type="ChEBI" id="CHEBI:61977"/>
        <dbReference type="ChEBI" id="CHEBI:456216"/>
        <dbReference type="EC" id="2.7.11.1"/>
    </reaction>
</comment>
<evidence type="ECO:0000256" key="6">
    <source>
        <dbReference type="ARBA" id="ARBA00022777"/>
    </source>
</evidence>
<keyword evidence="2" id="KW-0723">Serine/threonine-protein kinase</keyword>
<evidence type="ECO:0000256" key="11">
    <source>
        <dbReference type="ARBA" id="ARBA00048679"/>
    </source>
</evidence>
<dbReference type="InterPro" id="IPR008271">
    <property type="entry name" value="Ser/Thr_kinase_AS"/>
</dbReference>
<comment type="caution">
    <text evidence="15">The sequence shown here is derived from an EMBL/GenBank/DDBJ whole genome shotgun (WGS) entry which is preliminary data.</text>
</comment>
<dbReference type="PANTHER" id="PTHR27002:SF1082">
    <property type="entry name" value="OS06G0693000 PROTEIN"/>
    <property type="match status" value="1"/>
</dbReference>
<keyword evidence="16" id="KW-1185">Reference proteome</keyword>
<evidence type="ECO:0000256" key="2">
    <source>
        <dbReference type="ARBA" id="ARBA00022527"/>
    </source>
</evidence>
<feature type="region of interest" description="Disordered" evidence="12">
    <location>
        <begin position="1"/>
        <end position="27"/>
    </location>
</feature>
<keyword evidence="13" id="KW-0812">Transmembrane</keyword>
<reference evidence="15" key="1">
    <citation type="submission" date="2024-03" db="EMBL/GenBank/DDBJ databases">
        <title>WGS assembly of Saponaria officinalis var. Norfolk2.</title>
        <authorList>
            <person name="Jenkins J."/>
            <person name="Shu S."/>
            <person name="Grimwood J."/>
            <person name="Barry K."/>
            <person name="Goodstein D."/>
            <person name="Schmutz J."/>
            <person name="Leebens-Mack J."/>
            <person name="Osbourn A."/>
        </authorList>
    </citation>
    <scope>NUCLEOTIDE SEQUENCE [LARGE SCALE GENOMIC DNA]</scope>
    <source>
        <strain evidence="15">JIC</strain>
    </source>
</reference>
<comment type="catalytic activity">
    <reaction evidence="11">
        <text>L-seryl-[protein] + ATP = O-phospho-L-seryl-[protein] + ADP + H(+)</text>
        <dbReference type="Rhea" id="RHEA:17989"/>
        <dbReference type="Rhea" id="RHEA-COMP:9863"/>
        <dbReference type="Rhea" id="RHEA-COMP:11604"/>
        <dbReference type="ChEBI" id="CHEBI:15378"/>
        <dbReference type="ChEBI" id="CHEBI:29999"/>
        <dbReference type="ChEBI" id="CHEBI:30616"/>
        <dbReference type="ChEBI" id="CHEBI:83421"/>
        <dbReference type="ChEBI" id="CHEBI:456216"/>
        <dbReference type="EC" id="2.7.11.1"/>
    </reaction>
</comment>
<dbReference type="InterPro" id="IPR001245">
    <property type="entry name" value="Ser-Thr/Tyr_kinase_cat_dom"/>
</dbReference>
<keyword evidence="4" id="KW-0732">Signal</keyword>
<evidence type="ECO:0000256" key="7">
    <source>
        <dbReference type="ARBA" id="ARBA00022840"/>
    </source>
</evidence>
<dbReference type="SMART" id="SM00220">
    <property type="entry name" value="S_TKc"/>
    <property type="match status" value="1"/>
</dbReference>
<keyword evidence="13" id="KW-0472">Membrane</keyword>
<dbReference type="GO" id="GO:0005886">
    <property type="term" value="C:plasma membrane"/>
    <property type="evidence" value="ECO:0007669"/>
    <property type="project" value="TreeGrafter"/>
</dbReference>
<dbReference type="Proteomes" id="UP001443914">
    <property type="component" value="Unassembled WGS sequence"/>
</dbReference>
<dbReference type="PROSITE" id="PS00108">
    <property type="entry name" value="PROTEIN_KINASE_ST"/>
    <property type="match status" value="1"/>
</dbReference>
<dbReference type="EC" id="2.7.11.1" evidence="1"/>
<evidence type="ECO:0000256" key="4">
    <source>
        <dbReference type="ARBA" id="ARBA00022729"/>
    </source>
</evidence>
<evidence type="ECO:0000256" key="13">
    <source>
        <dbReference type="SAM" id="Phobius"/>
    </source>
</evidence>
<dbReference type="SUPFAM" id="SSF56112">
    <property type="entry name" value="Protein kinase-like (PK-like)"/>
    <property type="match status" value="1"/>
</dbReference>
<gene>
    <name evidence="15" type="ORF">RND81_07G138500</name>
</gene>
<keyword evidence="7" id="KW-0067">ATP-binding</keyword>
<dbReference type="EMBL" id="JBDFQZ010000007">
    <property type="protein sequence ID" value="KAK9706607.1"/>
    <property type="molecule type" value="Genomic_DNA"/>
</dbReference>
<dbReference type="InterPro" id="IPR011009">
    <property type="entry name" value="Kinase-like_dom_sf"/>
</dbReference>